<dbReference type="InterPro" id="IPR028009">
    <property type="entry name" value="ESCO_Acetyltransf_dom"/>
</dbReference>
<dbReference type="InterPro" id="IPR028005">
    <property type="entry name" value="AcTrfase_ESCO_Znf_dom"/>
</dbReference>
<keyword evidence="3" id="KW-0808">Transferase</keyword>
<dbReference type="PANTHER" id="PTHR45884">
    <property type="entry name" value="N-ACETYLTRANSFERASE ECO"/>
    <property type="match status" value="1"/>
</dbReference>
<evidence type="ECO:0000256" key="7">
    <source>
        <dbReference type="ARBA" id="ARBA00023242"/>
    </source>
</evidence>
<dbReference type="EMBL" id="CAJVPJ010000101">
    <property type="protein sequence ID" value="CAG8477669.1"/>
    <property type="molecule type" value="Genomic_DNA"/>
</dbReference>
<evidence type="ECO:0000256" key="8">
    <source>
        <dbReference type="ARBA" id="ARBA00023306"/>
    </source>
</evidence>
<dbReference type="GO" id="GO:0005634">
    <property type="term" value="C:nucleus"/>
    <property type="evidence" value="ECO:0007669"/>
    <property type="project" value="UniProtKB-SubCell"/>
</dbReference>
<protein>
    <submittedName>
        <fullName evidence="13">4353_t:CDS:1</fullName>
    </submittedName>
</protein>
<evidence type="ECO:0000259" key="11">
    <source>
        <dbReference type="Pfam" id="PF13878"/>
    </source>
</evidence>
<dbReference type="OrthoDB" id="428854at2759"/>
<dbReference type="Gene3D" id="3.40.630.30">
    <property type="match status" value="1"/>
</dbReference>
<evidence type="ECO:0000313" key="14">
    <source>
        <dbReference type="Proteomes" id="UP000789572"/>
    </source>
</evidence>
<dbReference type="GO" id="GO:0007064">
    <property type="term" value="P:mitotic sister chromatid cohesion"/>
    <property type="evidence" value="ECO:0007669"/>
    <property type="project" value="TreeGrafter"/>
</dbReference>
<evidence type="ECO:0000256" key="4">
    <source>
        <dbReference type="ARBA" id="ARBA00022723"/>
    </source>
</evidence>
<keyword evidence="6" id="KW-0862">Zinc</keyword>
<comment type="similarity">
    <text evidence="2">Belongs to the acetyltransferase family. ECO subfamily.</text>
</comment>
<reference evidence="13" key="1">
    <citation type="submission" date="2021-06" db="EMBL/GenBank/DDBJ databases">
        <authorList>
            <person name="Kallberg Y."/>
            <person name="Tangrot J."/>
            <person name="Rosling A."/>
        </authorList>
    </citation>
    <scope>NUCLEOTIDE SEQUENCE</scope>
    <source>
        <strain evidence="13">IA702</strain>
    </source>
</reference>
<keyword evidence="8" id="KW-0131">Cell cycle</keyword>
<keyword evidence="9" id="KW-0012">Acyltransferase</keyword>
<dbReference type="PANTHER" id="PTHR45884:SF2">
    <property type="entry name" value="N-ACETYLTRANSFERASE ECO"/>
    <property type="match status" value="1"/>
</dbReference>
<keyword evidence="14" id="KW-1185">Reference proteome</keyword>
<dbReference type="GO" id="GO:0061733">
    <property type="term" value="F:protein-lysine-acetyltransferase activity"/>
    <property type="evidence" value="ECO:0007669"/>
    <property type="project" value="TreeGrafter"/>
</dbReference>
<evidence type="ECO:0000256" key="5">
    <source>
        <dbReference type="ARBA" id="ARBA00022771"/>
    </source>
</evidence>
<evidence type="ECO:0000256" key="9">
    <source>
        <dbReference type="ARBA" id="ARBA00023315"/>
    </source>
</evidence>
<feature type="compositionally biased region" description="Polar residues" evidence="10">
    <location>
        <begin position="1"/>
        <end position="10"/>
    </location>
</feature>
<comment type="caution">
    <text evidence="13">The sequence shown here is derived from an EMBL/GenBank/DDBJ whole genome shotgun (WGS) entry which is preliminary data.</text>
</comment>
<dbReference type="GO" id="GO:0008270">
    <property type="term" value="F:zinc ion binding"/>
    <property type="evidence" value="ECO:0007669"/>
    <property type="project" value="UniProtKB-KW"/>
</dbReference>
<dbReference type="AlphaFoldDB" id="A0A9N8W8S2"/>
<dbReference type="Pfam" id="PF13878">
    <property type="entry name" value="zf-C2H2_3"/>
    <property type="match status" value="1"/>
</dbReference>
<dbReference type="InterPro" id="IPR016181">
    <property type="entry name" value="Acyl_CoA_acyltransferase"/>
</dbReference>
<sequence length="270" mass="30557">MSSENYAQLNTDKKMRQSSNRSTLHPIESNIKKKYVQLFLDAGQNNVGPITCKVCHMSYNKGTEDDLVHAKFHKASVGGIDYPGYKSEVMLQVYPEDNGSRVVMFSNNKYSGFEKRKLFEILEIVTRELGSVEIREDKLLSSKIFLYVTSRKKVVGCVIAEHIKQAYRATRNTASSHAEEQPGEFDDASVVFYRTEPIRAVCGISRIWVSRQYRRKGIATKLLDLVRKNYIYGCCLGRLAIAFSQPTGDGKALATNYTGTSEFLVYTEEV</sequence>
<feature type="domain" description="N-acetyltransferase ESCO zinc-finger" evidence="11">
    <location>
        <begin position="37"/>
        <end position="75"/>
    </location>
</feature>
<keyword evidence="5" id="KW-0863">Zinc-finger</keyword>
<feature type="region of interest" description="Disordered" evidence="10">
    <location>
        <begin position="1"/>
        <end position="26"/>
    </location>
</feature>
<evidence type="ECO:0000256" key="1">
    <source>
        <dbReference type="ARBA" id="ARBA00004123"/>
    </source>
</evidence>
<evidence type="ECO:0000313" key="13">
    <source>
        <dbReference type="EMBL" id="CAG8477669.1"/>
    </source>
</evidence>
<gene>
    <name evidence="13" type="ORF">POCULU_LOCUS1369</name>
</gene>
<evidence type="ECO:0000259" key="12">
    <source>
        <dbReference type="Pfam" id="PF13880"/>
    </source>
</evidence>
<name>A0A9N8W8S2_9GLOM</name>
<dbReference type="SUPFAM" id="SSF55729">
    <property type="entry name" value="Acyl-CoA N-acyltransferases (Nat)"/>
    <property type="match status" value="1"/>
</dbReference>
<evidence type="ECO:0000256" key="2">
    <source>
        <dbReference type="ARBA" id="ARBA00005816"/>
    </source>
</evidence>
<keyword evidence="7" id="KW-0539">Nucleus</keyword>
<evidence type="ECO:0000256" key="6">
    <source>
        <dbReference type="ARBA" id="ARBA00022833"/>
    </source>
</evidence>
<proteinExistence type="inferred from homology"/>
<feature type="domain" description="N-acetyltransferase ESCO acetyl-transferase" evidence="12">
    <location>
        <begin position="199"/>
        <end position="266"/>
    </location>
</feature>
<dbReference type="Pfam" id="PF13880">
    <property type="entry name" value="Acetyltransf_13"/>
    <property type="match status" value="1"/>
</dbReference>
<organism evidence="13 14">
    <name type="scientific">Paraglomus occultum</name>
    <dbReference type="NCBI Taxonomy" id="144539"/>
    <lineage>
        <taxon>Eukaryota</taxon>
        <taxon>Fungi</taxon>
        <taxon>Fungi incertae sedis</taxon>
        <taxon>Mucoromycota</taxon>
        <taxon>Glomeromycotina</taxon>
        <taxon>Glomeromycetes</taxon>
        <taxon>Paraglomerales</taxon>
        <taxon>Paraglomeraceae</taxon>
        <taxon>Paraglomus</taxon>
    </lineage>
</organism>
<evidence type="ECO:0000256" key="3">
    <source>
        <dbReference type="ARBA" id="ARBA00022679"/>
    </source>
</evidence>
<accession>A0A9N8W8S2</accession>
<dbReference type="GO" id="GO:0000785">
    <property type="term" value="C:chromatin"/>
    <property type="evidence" value="ECO:0007669"/>
    <property type="project" value="TreeGrafter"/>
</dbReference>
<comment type="subcellular location">
    <subcellularLocation>
        <location evidence="1">Nucleus</location>
    </subcellularLocation>
</comment>
<dbReference type="Proteomes" id="UP000789572">
    <property type="component" value="Unassembled WGS sequence"/>
</dbReference>
<dbReference type="CDD" id="cd04301">
    <property type="entry name" value="NAT_SF"/>
    <property type="match status" value="1"/>
</dbReference>
<keyword evidence="4" id="KW-0479">Metal-binding</keyword>
<evidence type="ECO:0000256" key="10">
    <source>
        <dbReference type="SAM" id="MobiDB-lite"/>
    </source>
</evidence>